<accession>A0A4Y3PIA2</accession>
<dbReference type="AlphaFoldDB" id="A0A4Y3PIA2"/>
<dbReference type="Gene3D" id="1.10.10.1320">
    <property type="entry name" value="Anti-sigma factor, zinc-finger domain"/>
    <property type="match status" value="1"/>
</dbReference>
<evidence type="ECO:0000256" key="2">
    <source>
        <dbReference type="ARBA" id="ARBA00024438"/>
    </source>
</evidence>
<protein>
    <recommendedName>
        <fullName evidence="2">Anti-sigma-W factor RsiW</fullName>
    </recommendedName>
</protein>
<dbReference type="Proteomes" id="UP000316882">
    <property type="component" value="Unassembled WGS sequence"/>
</dbReference>
<proteinExistence type="inferred from homology"/>
<dbReference type="InterPro" id="IPR041916">
    <property type="entry name" value="Anti_sigma_zinc_sf"/>
</dbReference>
<sequence>MKCADTGFIQAFLDGECEARESEQFRSHLTECEQCRARLDELMALDVWSREQIEADVFARADQVKVNTDAAWQRFSQTVGKANKSNQLREWNHHKERKAKRSWNEMNKSTKRWVTAASAAAVVAVSLSFPQVQAAANDFLSMFRMSKVEFVKVTQEDLQEVENWMASGKAGEIDLKGIGKIEIDGMDDNKQESRNHYYNNREAAEKAGVKLPSVPADMAVEGVEVTSPYRMHLEIDTERANKLLAQLQIDARFDDELNGKRISLEVPKMQTTYIGTGKESYSYTIVDAPELKAPDGVDLEKLRETMLALPFIPEQVKKQMLDIKDWKHTIPVPYMADGKSDMKEVKVNGEEGMLLTSEYNTHLVWQKDGKIHILDGSEKRGEELLALAKQLN</sequence>
<dbReference type="InterPro" id="IPR027383">
    <property type="entry name" value="Znf_put"/>
</dbReference>
<dbReference type="RefSeq" id="WP_122963912.1">
    <property type="nucleotide sequence ID" value="NZ_BJMH01000020.1"/>
</dbReference>
<evidence type="ECO:0000259" key="3">
    <source>
        <dbReference type="Pfam" id="PF13490"/>
    </source>
</evidence>
<keyword evidence="5" id="KW-1185">Reference proteome</keyword>
<evidence type="ECO:0000256" key="1">
    <source>
        <dbReference type="ARBA" id="ARBA00024353"/>
    </source>
</evidence>
<gene>
    <name evidence="4" type="ORF">BPA01_38120</name>
</gene>
<dbReference type="STRING" id="54914.AV540_10725"/>
<reference evidence="4 5" key="1">
    <citation type="submission" date="2019-06" db="EMBL/GenBank/DDBJ databases">
        <title>Whole genome shotgun sequence of Brevibacillus parabrevis NBRC 12334.</title>
        <authorList>
            <person name="Hosoyama A."/>
            <person name="Uohara A."/>
            <person name="Ohji S."/>
            <person name="Ichikawa N."/>
        </authorList>
    </citation>
    <scope>NUCLEOTIDE SEQUENCE [LARGE SCALE GENOMIC DNA]</scope>
    <source>
        <strain evidence="4 5">NBRC 12334</strain>
    </source>
</reference>
<name>A0A4Y3PIA2_BREPA</name>
<dbReference type="EMBL" id="BJMH01000020">
    <property type="protein sequence ID" value="GEB34232.1"/>
    <property type="molecule type" value="Genomic_DNA"/>
</dbReference>
<organism evidence="4 5">
    <name type="scientific">Brevibacillus parabrevis</name>
    <dbReference type="NCBI Taxonomy" id="54914"/>
    <lineage>
        <taxon>Bacteria</taxon>
        <taxon>Bacillati</taxon>
        <taxon>Bacillota</taxon>
        <taxon>Bacilli</taxon>
        <taxon>Bacillales</taxon>
        <taxon>Paenibacillaceae</taxon>
        <taxon>Brevibacillus</taxon>
    </lineage>
</organism>
<feature type="domain" description="Putative zinc-finger" evidence="3">
    <location>
        <begin position="9"/>
        <end position="36"/>
    </location>
</feature>
<dbReference type="Pfam" id="PF13490">
    <property type="entry name" value="zf-HC2"/>
    <property type="match status" value="1"/>
</dbReference>
<comment type="similarity">
    <text evidence="1">Belongs to the zinc-associated anti-sigma factor (ZAS) superfamily. Anti-sigma-W factor family.</text>
</comment>
<evidence type="ECO:0000313" key="5">
    <source>
        <dbReference type="Proteomes" id="UP000316882"/>
    </source>
</evidence>
<evidence type="ECO:0000313" key="4">
    <source>
        <dbReference type="EMBL" id="GEB34232.1"/>
    </source>
</evidence>
<comment type="caution">
    <text evidence="4">The sequence shown here is derived from an EMBL/GenBank/DDBJ whole genome shotgun (WGS) entry which is preliminary data.</text>
</comment>